<comment type="subunit">
    <text evidence="8">The complex is composed of six subunits: RnfA, RnfB, RnfC, RnfD, RnfE and RnfG.</text>
</comment>
<keyword evidence="5 8" id="KW-0249">Electron transport</keyword>
<dbReference type="STRING" id="69895.SAMN05192551_10627"/>
<dbReference type="EMBL" id="FOQA01000006">
    <property type="protein sequence ID" value="SFI07031.1"/>
    <property type="molecule type" value="Genomic_DNA"/>
</dbReference>
<dbReference type="Gene3D" id="3.30.70.20">
    <property type="match status" value="1"/>
</dbReference>
<keyword evidence="8" id="KW-0472">Membrane</keyword>
<dbReference type="SUPFAM" id="SSF46548">
    <property type="entry name" value="alpha-helical ferredoxin"/>
    <property type="match status" value="1"/>
</dbReference>
<dbReference type="EC" id="7.-.-.-" evidence="8"/>
<keyword evidence="8" id="KW-1003">Cell membrane</keyword>
<sequence length="441" mass="48414">MEAKSFSGGAYVPHYKSYTDQLSIQKMSVPKKVIIPMHQSLGAPCEPLVKAGDKVKVGEKIGDSDEMISAPVHSSVNGTVREVETLWYCSGDVGKSVIIDVEGDNQEFEPTVKRDPSSMSKEEIIEAIREAGIVGMGGASFPTSVNINVRQPVDYLVLNGAECEPFLTCDHRAMVERADELIAGAEIISRVIGAKKCMIGIEVNKPDAIEMLKEKTKDNKLFEIVPLAVKYPQGFKSILIKSVTGRDVKRGARSAEIGCIVRNIGTTIAVYEAVVYGKPLIERIVTVSGPDMHQPGNFMTKIGTPIGHILEHCKIDQTEGYKAVIGGPMTGQAQETLDAPVIKNSTGVLLLPNEIVREQLPFSNCVRCGKCVERCPMRLYPNQLSMYAETENYEGLEQWNMMDCMECGICVFSCPANRPILEFIKVAKPVVKKREMAKRNA</sequence>
<feature type="binding site" evidence="8">
    <location>
        <position position="365"/>
    </location>
    <ligand>
        <name>[4Fe-4S] cluster</name>
        <dbReference type="ChEBI" id="CHEBI:49883"/>
        <label>1</label>
    </ligand>
</feature>
<dbReference type="GO" id="GO:0022900">
    <property type="term" value="P:electron transport chain"/>
    <property type="evidence" value="ECO:0007669"/>
    <property type="project" value="UniProtKB-UniRule"/>
</dbReference>
<dbReference type="PROSITE" id="PS51379">
    <property type="entry name" value="4FE4S_FER_2"/>
    <property type="match status" value="2"/>
</dbReference>
<evidence type="ECO:0000259" key="9">
    <source>
        <dbReference type="PROSITE" id="PS51379"/>
    </source>
</evidence>
<feature type="domain" description="4Fe-4S ferredoxin-type" evidence="9">
    <location>
        <begin position="395"/>
        <end position="424"/>
    </location>
</feature>
<evidence type="ECO:0000256" key="5">
    <source>
        <dbReference type="ARBA" id="ARBA00022982"/>
    </source>
</evidence>
<feature type="binding site" evidence="8">
    <location>
        <position position="368"/>
    </location>
    <ligand>
        <name>[4Fe-4S] cluster</name>
        <dbReference type="ChEBI" id="CHEBI:49883"/>
        <label>1</label>
    </ligand>
</feature>
<dbReference type="PANTHER" id="PTHR43034">
    <property type="entry name" value="ION-TRANSLOCATING OXIDOREDUCTASE COMPLEX SUBUNIT C"/>
    <property type="match status" value="1"/>
</dbReference>
<dbReference type="OrthoDB" id="9767754at2"/>
<comment type="cofactor">
    <cofactor evidence="8">
        <name>[4Fe-4S] cluster</name>
        <dbReference type="ChEBI" id="CHEBI:49883"/>
    </cofactor>
    <text evidence="8">Binds 2 [4Fe-4S] clusters per subunit.</text>
</comment>
<keyword evidence="1 8" id="KW-0813">Transport</keyword>
<evidence type="ECO:0000256" key="3">
    <source>
        <dbReference type="ARBA" id="ARBA00022723"/>
    </source>
</evidence>
<evidence type="ECO:0000256" key="2">
    <source>
        <dbReference type="ARBA" id="ARBA00022485"/>
    </source>
</evidence>
<dbReference type="PANTHER" id="PTHR43034:SF2">
    <property type="entry name" value="ION-TRANSLOCATING OXIDOREDUCTASE COMPLEX SUBUNIT C"/>
    <property type="match status" value="1"/>
</dbReference>
<name>A0A1I3F894_9FIRM</name>
<keyword evidence="7 8" id="KW-0411">Iron-sulfur</keyword>
<feature type="binding site" evidence="8">
    <location>
        <position position="404"/>
    </location>
    <ligand>
        <name>[4Fe-4S] cluster</name>
        <dbReference type="ChEBI" id="CHEBI:49883"/>
        <label>2</label>
    </ligand>
</feature>
<evidence type="ECO:0000256" key="4">
    <source>
        <dbReference type="ARBA" id="ARBA00022737"/>
    </source>
</evidence>
<protein>
    <recommendedName>
        <fullName evidence="8">Ion-translocating oxidoreductase complex subunit C</fullName>
        <ecNumber evidence="8">7.-.-.-</ecNumber>
    </recommendedName>
    <alternativeName>
        <fullName evidence="8">Rnf electron transport complex subunit C</fullName>
    </alternativeName>
</protein>
<evidence type="ECO:0000313" key="10">
    <source>
        <dbReference type="EMBL" id="SFI07031.1"/>
    </source>
</evidence>
<feature type="binding site" evidence="8">
    <location>
        <position position="410"/>
    </location>
    <ligand>
        <name>[4Fe-4S] cluster</name>
        <dbReference type="ChEBI" id="CHEBI:49883"/>
        <label>2</label>
    </ligand>
</feature>
<comment type="subcellular location">
    <subcellularLocation>
        <location evidence="8">Cell membrane</location>
        <topology evidence="8">Peripheral membrane protein</topology>
    </subcellularLocation>
</comment>
<feature type="binding site" evidence="8">
    <location>
        <position position="407"/>
    </location>
    <ligand>
        <name>[4Fe-4S] cluster</name>
        <dbReference type="ChEBI" id="CHEBI:49883"/>
        <label>2</label>
    </ligand>
</feature>
<evidence type="ECO:0000256" key="8">
    <source>
        <dbReference type="HAMAP-Rule" id="MF_00461"/>
    </source>
</evidence>
<dbReference type="RefSeq" id="WP_093372322.1">
    <property type="nucleotide sequence ID" value="NZ_FOQA01000006.1"/>
</dbReference>
<dbReference type="PROSITE" id="PS00198">
    <property type="entry name" value="4FE4S_FER_1"/>
    <property type="match status" value="1"/>
</dbReference>
<proteinExistence type="inferred from homology"/>
<feature type="binding site" evidence="8">
    <location>
        <position position="414"/>
    </location>
    <ligand>
        <name>[4Fe-4S] cluster</name>
        <dbReference type="ChEBI" id="CHEBI:49883"/>
        <label>1</label>
    </ligand>
</feature>
<dbReference type="Pfam" id="PF01512">
    <property type="entry name" value="Complex1_51K"/>
    <property type="match status" value="1"/>
</dbReference>
<dbReference type="GO" id="GO:0009055">
    <property type="term" value="F:electron transfer activity"/>
    <property type="evidence" value="ECO:0007669"/>
    <property type="project" value="InterPro"/>
</dbReference>
<feature type="domain" description="4Fe-4S ferredoxin-type" evidence="9">
    <location>
        <begin position="356"/>
        <end position="385"/>
    </location>
</feature>
<gene>
    <name evidence="8" type="primary">rnfC</name>
    <name evidence="10" type="ORF">SAMN05192551_10627</name>
</gene>
<dbReference type="InterPro" id="IPR011538">
    <property type="entry name" value="Nuo51_FMN-bd"/>
</dbReference>
<accession>A0A1I3F894</accession>
<evidence type="ECO:0000256" key="1">
    <source>
        <dbReference type="ARBA" id="ARBA00022448"/>
    </source>
</evidence>
<dbReference type="InterPro" id="IPR010208">
    <property type="entry name" value="Ion_transpt_RnfC/RsxC"/>
</dbReference>
<evidence type="ECO:0000313" key="11">
    <source>
        <dbReference type="Proteomes" id="UP000199287"/>
    </source>
</evidence>
<keyword evidence="8" id="KW-1278">Translocase</keyword>
<keyword evidence="11" id="KW-1185">Reference proteome</keyword>
<keyword evidence="6 8" id="KW-0408">Iron</keyword>
<dbReference type="InterPro" id="IPR026902">
    <property type="entry name" value="RnfC_N"/>
</dbReference>
<dbReference type="NCBIfam" id="NF003454">
    <property type="entry name" value="PRK05035.1"/>
    <property type="match status" value="1"/>
</dbReference>
<dbReference type="SUPFAM" id="SSF142019">
    <property type="entry name" value="Nqo1 FMN-binding domain-like"/>
    <property type="match status" value="1"/>
</dbReference>
<dbReference type="Pfam" id="PF13375">
    <property type="entry name" value="RnfC_N"/>
    <property type="match status" value="1"/>
</dbReference>
<dbReference type="Gene3D" id="3.40.50.11540">
    <property type="entry name" value="NADH-ubiquinone oxidoreductase 51kDa subunit"/>
    <property type="match status" value="1"/>
</dbReference>
<dbReference type="InterPro" id="IPR017900">
    <property type="entry name" value="4Fe4S_Fe_S_CS"/>
</dbReference>
<dbReference type="Proteomes" id="UP000199287">
    <property type="component" value="Unassembled WGS sequence"/>
</dbReference>
<organism evidence="10 11">
    <name type="scientific">Tindallia magadiensis</name>
    <dbReference type="NCBI Taxonomy" id="69895"/>
    <lineage>
        <taxon>Bacteria</taxon>
        <taxon>Bacillati</taxon>
        <taxon>Bacillota</taxon>
        <taxon>Clostridia</taxon>
        <taxon>Peptostreptococcales</taxon>
        <taxon>Tindalliaceae</taxon>
        <taxon>Tindallia</taxon>
    </lineage>
</organism>
<dbReference type="GO" id="GO:0046872">
    <property type="term" value="F:metal ion binding"/>
    <property type="evidence" value="ECO:0007669"/>
    <property type="project" value="UniProtKB-KW"/>
</dbReference>
<dbReference type="GO" id="GO:0005886">
    <property type="term" value="C:plasma membrane"/>
    <property type="evidence" value="ECO:0007669"/>
    <property type="project" value="UniProtKB-SubCell"/>
</dbReference>
<dbReference type="HAMAP" id="MF_00461">
    <property type="entry name" value="RsxC_RnfC"/>
    <property type="match status" value="1"/>
</dbReference>
<dbReference type="Pfam" id="PF13237">
    <property type="entry name" value="Fer4_10"/>
    <property type="match status" value="1"/>
</dbReference>
<dbReference type="GO" id="GO:0051539">
    <property type="term" value="F:4 iron, 4 sulfur cluster binding"/>
    <property type="evidence" value="ECO:0007669"/>
    <property type="project" value="UniProtKB-KW"/>
</dbReference>
<dbReference type="NCBIfam" id="TIGR01945">
    <property type="entry name" value="rnfC"/>
    <property type="match status" value="1"/>
</dbReference>
<evidence type="ECO:0000256" key="6">
    <source>
        <dbReference type="ARBA" id="ARBA00023004"/>
    </source>
</evidence>
<keyword evidence="2 8" id="KW-0004">4Fe-4S</keyword>
<keyword evidence="4 8" id="KW-0677">Repeat</keyword>
<dbReference type="InterPro" id="IPR017896">
    <property type="entry name" value="4Fe4S_Fe-S-bd"/>
</dbReference>
<comment type="similarity">
    <text evidence="8">Belongs to the 4Fe4S bacterial-type ferredoxin family. RnfC subfamily.</text>
</comment>
<feature type="binding site" evidence="8">
    <location>
        <position position="375"/>
    </location>
    <ligand>
        <name>[4Fe-4S] cluster</name>
        <dbReference type="ChEBI" id="CHEBI:49883"/>
        <label>2</label>
    </ligand>
</feature>
<dbReference type="InterPro" id="IPR037225">
    <property type="entry name" value="Nuo51_FMN-bd_sf"/>
</dbReference>
<reference evidence="11" key="1">
    <citation type="submission" date="2016-10" db="EMBL/GenBank/DDBJ databases">
        <authorList>
            <person name="Varghese N."/>
            <person name="Submissions S."/>
        </authorList>
    </citation>
    <scope>NUCLEOTIDE SEQUENCE [LARGE SCALE GENOMIC DNA]</scope>
    <source>
        <strain evidence="11">Z-7934</strain>
    </source>
</reference>
<dbReference type="AlphaFoldDB" id="A0A1I3F894"/>
<keyword evidence="3 8" id="KW-0479">Metal-binding</keyword>
<comment type="function">
    <text evidence="8">Part of a membrane-bound complex that couples electron transfer with translocation of ions across the membrane.</text>
</comment>
<evidence type="ECO:0000256" key="7">
    <source>
        <dbReference type="ARBA" id="ARBA00023014"/>
    </source>
</evidence>
<feature type="binding site" evidence="8">
    <location>
        <position position="371"/>
    </location>
    <ligand>
        <name>[4Fe-4S] cluster</name>
        <dbReference type="ChEBI" id="CHEBI:49883"/>
        <label>1</label>
    </ligand>
</feature>